<gene>
    <name evidence="1" type="ORF">JOB18_004138</name>
</gene>
<name>A0AAV6Q2L9_SOLSE</name>
<protein>
    <submittedName>
        <fullName evidence="1">Uncharacterized protein</fullName>
    </submittedName>
</protein>
<proteinExistence type="predicted"/>
<comment type="caution">
    <text evidence="1">The sequence shown here is derived from an EMBL/GenBank/DDBJ whole genome shotgun (WGS) entry which is preliminary data.</text>
</comment>
<evidence type="ECO:0000313" key="1">
    <source>
        <dbReference type="EMBL" id="KAG7481757.1"/>
    </source>
</evidence>
<accession>A0AAV6Q2L9</accession>
<dbReference type="Proteomes" id="UP000693946">
    <property type="component" value="Linkage Group LG7"/>
</dbReference>
<sequence length="91" mass="10183">MCQGAGLYNNTSSMHYRALHENKDNTECGPRPGEKSQIDEDLVSMVIEDTQPYSIVEDKGFKRFVKSLNPTYVLPSKKLLPSQCTGTTTIK</sequence>
<reference evidence="1 2" key="1">
    <citation type="journal article" date="2021" name="Sci. Rep.">
        <title>Chromosome anchoring in Senegalese sole (Solea senegalensis) reveals sex-associated markers and genome rearrangements in flatfish.</title>
        <authorList>
            <person name="Guerrero-Cozar I."/>
            <person name="Gomez-Garrido J."/>
            <person name="Berbel C."/>
            <person name="Martinez-Blanch J.F."/>
            <person name="Alioto T."/>
            <person name="Claros M.G."/>
            <person name="Gagnaire P.A."/>
            <person name="Manchado M."/>
        </authorList>
    </citation>
    <scope>NUCLEOTIDE SEQUENCE [LARGE SCALE GENOMIC DNA]</scope>
    <source>
        <strain evidence="1">Sse05_10M</strain>
    </source>
</reference>
<evidence type="ECO:0000313" key="2">
    <source>
        <dbReference type="Proteomes" id="UP000693946"/>
    </source>
</evidence>
<organism evidence="1 2">
    <name type="scientific">Solea senegalensis</name>
    <name type="common">Senegalese sole</name>
    <dbReference type="NCBI Taxonomy" id="28829"/>
    <lineage>
        <taxon>Eukaryota</taxon>
        <taxon>Metazoa</taxon>
        <taxon>Chordata</taxon>
        <taxon>Craniata</taxon>
        <taxon>Vertebrata</taxon>
        <taxon>Euteleostomi</taxon>
        <taxon>Actinopterygii</taxon>
        <taxon>Neopterygii</taxon>
        <taxon>Teleostei</taxon>
        <taxon>Neoteleostei</taxon>
        <taxon>Acanthomorphata</taxon>
        <taxon>Carangaria</taxon>
        <taxon>Pleuronectiformes</taxon>
        <taxon>Pleuronectoidei</taxon>
        <taxon>Soleidae</taxon>
        <taxon>Solea</taxon>
    </lineage>
</organism>
<dbReference type="AlphaFoldDB" id="A0AAV6Q2L9"/>
<keyword evidence="2" id="KW-1185">Reference proteome</keyword>
<dbReference type="EMBL" id="JAGKHQ010000019">
    <property type="protein sequence ID" value="KAG7481757.1"/>
    <property type="molecule type" value="Genomic_DNA"/>
</dbReference>